<dbReference type="InterPro" id="IPR011011">
    <property type="entry name" value="Znf_FYVE_PHD"/>
</dbReference>
<keyword evidence="1" id="KW-0479">Metal-binding</keyword>
<keyword evidence="5" id="KW-0732">Signal</keyword>
<dbReference type="InterPro" id="IPR017455">
    <property type="entry name" value="Znf_FYVE-rel"/>
</dbReference>
<keyword evidence="8" id="KW-1185">Reference proteome</keyword>
<protein>
    <recommendedName>
        <fullName evidence="6">FYVE-type domain-containing protein</fullName>
    </recommendedName>
</protein>
<evidence type="ECO:0000256" key="3">
    <source>
        <dbReference type="ARBA" id="ARBA00022833"/>
    </source>
</evidence>
<evidence type="ECO:0000256" key="2">
    <source>
        <dbReference type="ARBA" id="ARBA00022771"/>
    </source>
</evidence>
<organism evidence="7 8">
    <name type="scientific">Molorchus minor</name>
    <dbReference type="NCBI Taxonomy" id="1323400"/>
    <lineage>
        <taxon>Eukaryota</taxon>
        <taxon>Metazoa</taxon>
        <taxon>Ecdysozoa</taxon>
        <taxon>Arthropoda</taxon>
        <taxon>Hexapoda</taxon>
        <taxon>Insecta</taxon>
        <taxon>Pterygota</taxon>
        <taxon>Neoptera</taxon>
        <taxon>Endopterygota</taxon>
        <taxon>Coleoptera</taxon>
        <taxon>Polyphaga</taxon>
        <taxon>Cucujiformia</taxon>
        <taxon>Chrysomeloidea</taxon>
        <taxon>Cerambycidae</taxon>
        <taxon>Lamiinae</taxon>
        <taxon>Monochamini</taxon>
        <taxon>Molorchus</taxon>
    </lineage>
</organism>
<evidence type="ECO:0000256" key="5">
    <source>
        <dbReference type="SAM" id="SignalP"/>
    </source>
</evidence>
<dbReference type="Gene3D" id="3.30.40.10">
    <property type="entry name" value="Zinc/RING finger domain, C3HC4 (zinc finger)"/>
    <property type="match status" value="2"/>
</dbReference>
<evidence type="ECO:0000313" key="7">
    <source>
        <dbReference type="EMBL" id="KAJ8984566.1"/>
    </source>
</evidence>
<evidence type="ECO:0000259" key="6">
    <source>
        <dbReference type="PROSITE" id="PS50178"/>
    </source>
</evidence>
<sequence>MAFFSTSVGVLITFLSSSVAVPELQVFTSNSMNSLADHMKTKYVNNGSPILKSLDPNINYDSIEKGSGNRVNNVPIQEQLSSLSLSDDVETEITQSYKSILLLDDRERLRIGSVESFLKLLNIPPNTKVKVISIFGNTGEGKSFSLNHLFFNGEEVFRTSSSQSSCTLGAWAKYDPKTKIICLDTEGLLVLYQYIQEREPTHPSLAQSTGRIRRDYIQDASSKTSQRHVHLLGGPSKAYKDHFSSALKKALGKSECETVLNGLGPGVIIFHETRHTDTLHHCTSVTQSVEDILHSTFSNLNLPYDAFSFIKYVGIKTKSPPTSFTELKRALLEKLESTEVRSPRDPKYVYLTLKSLNDKFQNSIGNTTPQLYLPAFFTCPDKCQSCDSGCILSMGHKDEGEPHSSDKSCKFQHQYQNYVYLCKACHKNGNKVIVKPSYQPATETSWTSYLNFVWSGYVIECPNCGEIYRSRQHWYGNKNPEDCAVRLEIVHIWPGEKDKYHFQEKPLFGSQNSAQKVLDGVTMFSDVIASVGSQPKKVISDWAADKIRPSYWRPNHEIKECYKCKAPFPPTATYHHCRACGEGFCEGCSSKRQTVPSRGWFSDVRVCDDCYREEPPSLSNAADGSENLTRVIGETVVSSISAVKCVFDIPRGFIKDTVRPSYWTPDNECTHCAVCQKQFGFNLSVHHCRDCGKGVCEECSMAKKTGTVAGLGFARQGVR</sequence>
<dbReference type="InterPro" id="IPR013083">
    <property type="entry name" value="Znf_RING/FYVE/PHD"/>
</dbReference>
<feature type="chain" id="PRO_5045673482" description="FYVE-type domain-containing protein" evidence="5">
    <location>
        <begin position="21"/>
        <end position="719"/>
    </location>
</feature>
<dbReference type="CDD" id="cd15734">
    <property type="entry name" value="FYVE_ZFYV1"/>
    <property type="match status" value="1"/>
</dbReference>
<dbReference type="Gene3D" id="3.40.50.300">
    <property type="entry name" value="P-loop containing nucleotide triphosphate hydrolases"/>
    <property type="match status" value="1"/>
</dbReference>
<feature type="domain" description="FYVE-type" evidence="6">
    <location>
        <begin position="666"/>
        <end position="700"/>
    </location>
</feature>
<evidence type="ECO:0000313" key="8">
    <source>
        <dbReference type="Proteomes" id="UP001162164"/>
    </source>
</evidence>
<proteinExistence type="predicted"/>
<feature type="signal peptide" evidence="5">
    <location>
        <begin position="1"/>
        <end position="20"/>
    </location>
</feature>
<keyword evidence="3" id="KW-0862">Zinc</keyword>
<dbReference type="SUPFAM" id="SSF57903">
    <property type="entry name" value="FYVE/PHD zinc finger"/>
    <property type="match status" value="2"/>
</dbReference>
<accession>A0ABQ9K3C2</accession>
<feature type="domain" description="FYVE-type" evidence="6">
    <location>
        <begin position="555"/>
        <end position="615"/>
    </location>
</feature>
<dbReference type="InterPro" id="IPR000306">
    <property type="entry name" value="Znf_FYVE"/>
</dbReference>
<dbReference type="PANTHER" id="PTHR46624:SF4">
    <property type="entry name" value="FYVE-TYPE DOMAIN-CONTAINING PROTEIN"/>
    <property type="match status" value="1"/>
</dbReference>
<dbReference type="EMBL" id="JAPWTJ010000031">
    <property type="protein sequence ID" value="KAJ8984566.1"/>
    <property type="molecule type" value="Genomic_DNA"/>
</dbReference>
<dbReference type="Pfam" id="PF01363">
    <property type="entry name" value="FYVE"/>
    <property type="match status" value="2"/>
</dbReference>
<dbReference type="PROSITE" id="PS50178">
    <property type="entry name" value="ZF_FYVE"/>
    <property type="match status" value="2"/>
</dbReference>
<dbReference type="Proteomes" id="UP001162164">
    <property type="component" value="Unassembled WGS sequence"/>
</dbReference>
<gene>
    <name evidence="7" type="ORF">NQ317_006028</name>
</gene>
<dbReference type="InterPro" id="IPR042427">
    <property type="entry name" value="ZFYV1"/>
</dbReference>
<dbReference type="SUPFAM" id="SSF52540">
    <property type="entry name" value="P-loop containing nucleoside triphosphate hydrolases"/>
    <property type="match status" value="1"/>
</dbReference>
<keyword evidence="2 4" id="KW-0863">Zinc-finger</keyword>
<dbReference type="InterPro" id="IPR027417">
    <property type="entry name" value="P-loop_NTPase"/>
</dbReference>
<comment type="caution">
    <text evidence="7">The sequence shown here is derived from an EMBL/GenBank/DDBJ whole genome shotgun (WGS) entry which is preliminary data.</text>
</comment>
<dbReference type="SMART" id="SM00064">
    <property type="entry name" value="FYVE"/>
    <property type="match status" value="2"/>
</dbReference>
<reference evidence="7" key="1">
    <citation type="journal article" date="2023" name="Insect Mol. Biol.">
        <title>Genome sequencing provides insights into the evolution of gene families encoding plant cell wall-degrading enzymes in longhorned beetles.</title>
        <authorList>
            <person name="Shin N.R."/>
            <person name="Okamura Y."/>
            <person name="Kirsch R."/>
            <person name="Pauchet Y."/>
        </authorList>
    </citation>
    <scope>NUCLEOTIDE SEQUENCE</scope>
    <source>
        <strain evidence="7">MMC_N1</strain>
    </source>
</reference>
<dbReference type="PANTHER" id="PTHR46624">
    <property type="entry name" value="AGAP002036-PA"/>
    <property type="match status" value="1"/>
</dbReference>
<evidence type="ECO:0000256" key="4">
    <source>
        <dbReference type="PROSITE-ProRule" id="PRU00091"/>
    </source>
</evidence>
<name>A0ABQ9K3C2_9CUCU</name>
<evidence type="ECO:0000256" key="1">
    <source>
        <dbReference type="ARBA" id="ARBA00022723"/>
    </source>
</evidence>